<organism evidence="1 2">
    <name type="scientific">Micromonospora andamanensis</name>
    <dbReference type="NCBI Taxonomy" id="1287068"/>
    <lineage>
        <taxon>Bacteria</taxon>
        <taxon>Bacillati</taxon>
        <taxon>Actinomycetota</taxon>
        <taxon>Actinomycetes</taxon>
        <taxon>Micromonosporales</taxon>
        <taxon>Micromonosporaceae</taxon>
        <taxon>Micromonospora</taxon>
    </lineage>
</organism>
<reference evidence="1 2" key="1">
    <citation type="submission" date="2021-01" db="EMBL/GenBank/DDBJ databases">
        <title>Whole genome shotgun sequence of Verrucosispora andamanensis NBRC 109075.</title>
        <authorList>
            <person name="Komaki H."/>
            <person name="Tamura T."/>
        </authorList>
    </citation>
    <scope>NUCLEOTIDE SEQUENCE [LARGE SCALE GENOMIC DNA]</scope>
    <source>
        <strain evidence="1 2">NBRC 109075</strain>
    </source>
</reference>
<sequence length="73" mass="8003">MTAPILTLAQILNRLTLTARWTLRDHQPGSDGRCPICRVTDCAVATAARDLLTTLKQTRWTGGGGTPDPWQSR</sequence>
<keyword evidence="2" id="KW-1185">Reference proteome</keyword>
<dbReference type="EMBL" id="BOOZ01000004">
    <property type="protein sequence ID" value="GIJ07763.1"/>
    <property type="molecule type" value="Genomic_DNA"/>
</dbReference>
<evidence type="ECO:0000313" key="1">
    <source>
        <dbReference type="EMBL" id="GIJ07763.1"/>
    </source>
</evidence>
<evidence type="ECO:0000313" key="2">
    <source>
        <dbReference type="Proteomes" id="UP000647017"/>
    </source>
</evidence>
<accession>A0ABQ4HQ34</accession>
<dbReference type="Proteomes" id="UP000647017">
    <property type="component" value="Unassembled WGS sequence"/>
</dbReference>
<dbReference type="RefSeq" id="WP_204000688.1">
    <property type="nucleotide sequence ID" value="NZ_BOOZ01000004.1"/>
</dbReference>
<comment type="caution">
    <text evidence="1">The sequence shown here is derived from an EMBL/GenBank/DDBJ whole genome shotgun (WGS) entry which is preliminary data.</text>
</comment>
<name>A0ABQ4HQ34_9ACTN</name>
<protein>
    <submittedName>
        <fullName evidence="1">Uncharacterized protein</fullName>
    </submittedName>
</protein>
<gene>
    <name evidence="1" type="ORF">Van01_09770</name>
</gene>
<proteinExistence type="predicted"/>